<dbReference type="InterPro" id="IPR028203">
    <property type="entry name" value="PSII_CF48-like_dom"/>
</dbReference>
<dbReference type="Gene3D" id="2.130.10.10">
    <property type="entry name" value="YVTN repeat-like/Quinoprotein amine dehydrogenase"/>
    <property type="match status" value="2"/>
</dbReference>
<evidence type="ECO:0000256" key="1">
    <source>
        <dbReference type="ARBA" id="ARBA00022531"/>
    </source>
</evidence>
<name>E1ST37_FERBD</name>
<dbReference type="STRING" id="550540.Fbal_1881"/>
<dbReference type="SUPFAM" id="SSF110296">
    <property type="entry name" value="Oligoxyloglucan reducing end-specific cellobiohydrolase"/>
    <property type="match status" value="1"/>
</dbReference>
<dbReference type="EMBL" id="CP002209">
    <property type="protein sequence ID" value="ADN76084.1"/>
    <property type="molecule type" value="Genomic_DNA"/>
</dbReference>
<keyword evidence="5" id="KW-0378">Hydrolase</keyword>
<keyword evidence="6" id="KW-1185">Reference proteome</keyword>
<dbReference type="RefSeq" id="WP_013345390.1">
    <property type="nucleotide sequence ID" value="NC_014541.1"/>
</dbReference>
<sequence>MLYRILFSTALLSTSVLAAQADNPHAAYLAPKAAQAPLLDIERRGDGWLLVGDRGTVLQGDGQKWQQAASPLSVMLTSVTFADEQRGWAVGHDVTVLATSDGGQSWQIQQNLPNKDKPLLDVLALDGNEAIAVGAYGLFYRSTDGGRSWREEFHDELLFEEDREYLNELKAEDEALYLDERSAILPHFNRIKRLANGDLFLLGEMGFMARSSDNGHHWEKLEEIYFGSFMDLVELAPGHLLAVGLRGNAFRTDNGGLDWRPVETGIQSTINSGIALEDGRVVLVANGGVLLSSDDQGQSFTSKVLLKGEDLVAVAPAGEGSLLIVGSNGANLYPLAE</sequence>
<dbReference type="Proteomes" id="UP000006683">
    <property type="component" value="Chromosome"/>
</dbReference>
<dbReference type="KEGG" id="fbl:Fbal_1881"/>
<dbReference type="CDD" id="cd15482">
    <property type="entry name" value="Sialidase_non-viral"/>
    <property type="match status" value="1"/>
</dbReference>
<evidence type="ECO:0000256" key="3">
    <source>
        <dbReference type="SAM" id="SignalP"/>
    </source>
</evidence>
<keyword evidence="3" id="KW-0732">Signal</keyword>
<dbReference type="eggNOG" id="COG4447">
    <property type="taxonomic scope" value="Bacteria"/>
</dbReference>
<evidence type="ECO:0000313" key="5">
    <source>
        <dbReference type="EMBL" id="ADN76084.1"/>
    </source>
</evidence>
<dbReference type="PANTHER" id="PTHR47199">
    <property type="entry name" value="PHOTOSYSTEM II STABILITY/ASSEMBLY FACTOR HCF136, CHLOROPLASTIC"/>
    <property type="match status" value="1"/>
</dbReference>
<dbReference type="AlphaFoldDB" id="E1ST37"/>
<protein>
    <submittedName>
        <fullName evidence="5">Glycosyl hydrolase, BNR repeat protein</fullName>
    </submittedName>
</protein>
<dbReference type="GO" id="GO:0009523">
    <property type="term" value="C:photosystem II"/>
    <property type="evidence" value="ECO:0007669"/>
    <property type="project" value="UniProtKB-KW"/>
</dbReference>
<feature type="chain" id="PRO_5003151873" evidence="3">
    <location>
        <begin position="19"/>
        <end position="337"/>
    </location>
</feature>
<feature type="domain" description="Photosynthesis system II assembly factor Ycf48/Hcf136-like" evidence="4">
    <location>
        <begin position="63"/>
        <end position="150"/>
    </location>
</feature>
<evidence type="ECO:0000313" key="6">
    <source>
        <dbReference type="Proteomes" id="UP000006683"/>
    </source>
</evidence>
<keyword evidence="1" id="KW-0602">Photosynthesis</keyword>
<feature type="signal peptide" evidence="3">
    <location>
        <begin position="1"/>
        <end position="18"/>
    </location>
</feature>
<dbReference type="HOGENOM" id="CLU_063224_1_0_6"/>
<evidence type="ECO:0000256" key="2">
    <source>
        <dbReference type="ARBA" id="ARBA00023276"/>
    </source>
</evidence>
<evidence type="ECO:0000259" key="4">
    <source>
        <dbReference type="Pfam" id="PF14870"/>
    </source>
</evidence>
<dbReference type="GO" id="GO:0015979">
    <property type="term" value="P:photosynthesis"/>
    <property type="evidence" value="ECO:0007669"/>
    <property type="project" value="UniProtKB-KW"/>
</dbReference>
<dbReference type="OrthoDB" id="9813892at2"/>
<proteinExistence type="predicted"/>
<accession>E1ST37</accession>
<dbReference type="InterPro" id="IPR015943">
    <property type="entry name" value="WD40/YVTN_repeat-like_dom_sf"/>
</dbReference>
<dbReference type="GeneID" id="67182086"/>
<dbReference type="PANTHER" id="PTHR47199:SF2">
    <property type="entry name" value="PHOTOSYSTEM II STABILITY_ASSEMBLY FACTOR HCF136, CHLOROPLASTIC"/>
    <property type="match status" value="1"/>
</dbReference>
<gene>
    <name evidence="5" type="ordered locus">Fbal_1881</name>
</gene>
<reference evidence="5 6" key="1">
    <citation type="journal article" date="2010" name="Stand. Genomic Sci.">
        <title>Complete genome sequence of Ferrimonas balearica type strain (PAT).</title>
        <authorList>
            <person name="Nolan M."/>
            <person name="Sikorski J."/>
            <person name="Davenport K."/>
            <person name="Lucas S."/>
            <person name="Glavina Del Rio T."/>
            <person name="Tice H."/>
            <person name="Cheng J."/>
            <person name="Goodwin L."/>
            <person name="Pitluck S."/>
            <person name="Liolios K."/>
            <person name="Ivanova N."/>
            <person name="Mavromatis K."/>
            <person name="Ovchinnikova G."/>
            <person name="Pati A."/>
            <person name="Chen A."/>
            <person name="Palaniappan K."/>
            <person name="Land M."/>
            <person name="Hauser L."/>
            <person name="Chang Y."/>
            <person name="Jeffries C."/>
            <person name="Tapia R."/>
            <person name="Brettin T."/>
            <person name="Detter J."/>
            <person name="Han C."/>
            <person name="Yasawong M."/>
            <person name="Rohde M."/>
            <person name="Tindall B."/>
            <person name="Goker M."/>
            <person name="Woyke T."/>
            <person name="Bristow J."/>
            <person name="Eisen J."/>
            <person name="Markowitz V."/>
            <person name="Hugenholtz P."/>
            <person name="Kyrpides N."/>
            <person name="Klenk H."/>
            <person name="Lapidus A."/>
        </authorList>
    </citation>
    <scope>NUCLEOTIDE SEQUENCE [LARGE SCALE GENOMIC DNA]</scope>
    <source>
        <strain evidence="6">DSM 9799 / CCM 4581 / KCTC 23876 / PAT</strain>
    </source>
</reference>
<dbReference type="GO" id="GO:0016787">
    <property type="term" value="F:hydrolase activity"/>
    <property type="evidence" value="ECO:0007669"/>
    <property type="project" value="UniProtKB-KW"/>
</dbReference>
<organism evidence="5 6">
    <name type="scientific">Ferrimonas balearica (strain DSM 9799 / CCM 4581 / KCTC 23876 / PAT)</name>
    <dbReference type="NCBI Taxonomy" id="550540"/>
    <lineage>
        <taxon>Bacteria</taxon>
        <taxon>Pseudomonadati</taxon>
        <taxon>Pseudomonadota</taxon>
        <taxon>Gammaproteobacteria</taxon>
        <taxon>Alteromonadales</taxon>
        <taxon>Ferrimonadaceae</taxon>
        <taxon>Ferrimonas</taxon>
    </lineage>
</organism>
<dbReference type="Pfam" id="PF14870">
    <property type="entry name" value="PSII_BNR"/>
    <property type="match status" value="1"/>
</dbReference>
<keyword evidence="2" id="KW-0604">Photosystem II</keyword>